<dbReference type="Proteomes" id="UP001419268">
    <property type="component" value="Unassembled WGS sequence"/>
</dbReference>
<gene>
    <name evidence="2" type="ORF">Scep_007389</name>
</gene>
<evidence type="ECO:0000313" key="2">
    <source>
        <dbReference type="EMBL" id="KAK9148632.1"/>
    </source>
</evidence>
<sequence>MRHDFDEALLHDGLLANKTRGESHAAVNQPGASTDVDDESSSNEDDRARRPSSADGGSSETEVRQGEHSRRRLR</sequence>
<evidence type="ECO:0000256" key="1">
    <source>
        <dbReference type="SAM" id="MobiDB-lite"/>
    </source>
</evidence>
<dbReference type="EMBL" id="JBBNAG010000003">
    <property type="protein sequence ID" value="KAK9148632.1"/>
    <property type="molecule type" value="Genomic_DNA"/>
</dbReference>
<reference evidence="2 3" key="1">
    <citation type="submission" date="2024-01" db="EMBL/GenBank/DDBJ databases">
        <title>Genome assemblies of Stephania.</title>
        <authorList>
            <person name="Yang L."/>
        </authorList>
    </citation>
    <scope>NUCLEOTIDE SEQUENCE [LARGE SCALE GENOMIC DNA]</scope>
    <source>
        <strain evidence="2">JXDWG</strain>
        <tissue evidence="2">Leaf</tissue>
    </source>
</reference>
<dbReference type="AlphaFoldDB" id="A0AAP0K9Y7"/>
<name>A0AAP0K9Y7_9MAGN</name>
<feature type="region of interest" description="Disordered" evidence="1">
    <location>
        <begin position="15"/>
        <end position="74"/>
    </location>
</feature>
<accession>A0AAP0K9Y7</accession>
<proteinExistence type="predicted"/>
<keyword evidence="3" id="KW-1185">Reference proteome</keyword>
<organism evidence="2 3">
    <name type="scientific">Stephania cephalantha</name>
    <dbReference type="NCBI Taxonomy" id="152367"/>
    <lineage>
        <taxon>Eukaryota</taxon>
        <taxon>Viridiplantae</taxon>
        <taxon>Streptophyta</taxon>
        <taxon>Embryophyta</taxon>
        <taxon>Tracheophyta</taxon>
        <taxon>Spermatophyta</taxon>
        <taxon>Magnoliopsida</taxon>
        <taxon>Ranunculales</taxon>
        <taxon>Menispermaceae</taxon>
        <taxon>Menispermoideae</taxon>
        <taxon>Cissampelideae</taxon>
        <taxon>Stephania</taxon>
    </lineage>
</organism>
<protein>
    <submittedName>
        <fullName evidence="2">Uncharacterized protein</fullName>
    </submittedName>
</protein>
<evidence type="ECO:0000313" key="3">
    <source>
        <dbReference type="Proteomes" id="UP001419268"/>
    </source>
</evidence>
<comment type="caution">
    <text evidence="2">The sequence shown here is derived from an EMBL/GenBank/DDBJ whole genome shotgun (WGS) entry which is preliminary data.</text>
</comment>